<organism evidence="11 12">
    <name type="scientific">Azospirillum picis</name>
    <dbReference type="NCBI Taxonomy" id="488438"/>
    <lineage>
        <taxon>Bacteria</taxon>
        <taxon>Pseudomonadati</taxon>
        <taxon>Pseudomonadota</taxon>
        <taxon>Alphaproteobacteria</taxon>
        <taxon>Rhodospirillales</taxon>
        <taxon>Azospirillaceae</taxon>
        <taxon>Azospirillum</taxon>
    </lineage>
</organism>
<evidence type="ECO:0000259" key="10">
    <source>
        <dbReference type="Pfam" id="PF00662"/>
    </source>
</evidence>
<dbReference type="Pfam" id="PF00361">
    <property type="entry name" value="Proton_antipo_M"/>
    <property type="match status" value="3"/>
</dbReference>
<evidence type="ECO:0000256" key="1">
    <source>
        <dbReference type="ARBA" id="ARBA00004651"/>
    </source>
</evidence>
<evidence type="ECO:0000256" key="7">
    <source>
        <dbReference type="RuleBase" id="RU000320"/>
    </source>
</evidence>
<keyword evidence="5" id="KW-0560">Oxidoreductase</keyword>
<feature type="domain" description="NADH-Ubiquinone oxidoreductase (complex I) chain 5 N-terminal" evidence="10">
    <location>
        <begin position="280"/>
        <end position="316"/>
    </location>
</feature>
<feature type="transmembrane region" description="Helical" evidence="8">
    <location>
        <begin position="453"/>
        <end position="475"/>
    </location>
</feature>
<feature type="transmembrane region" description="Helical" evidence="8">
    <location>
        <begin position="339"/>
        <end position="355"/>
    </location>
</feature>
<evidence type="ECO:0000256" key="8">
    <source>
        <dbReference type="SAM" id="Phobius"/>
    </source>
</evidence>
<feature type="transmembrane region" description="Helical" evidence="8">
    <location>
        <begin position="235"/>
        <end position="253"/>
    </location>
</feature>
<feature type="transmembrane region" description="Helical" evidence="8">
    <location>
        <begin position="543"/>
        <end position="563"/>
    </location>
</feature>
<name>A0ABU0MS39_9PROT</name>
<feature type="transmembrane region" description="Helical" evidence="8">
    <location>
        <begin position="977"/>
        <end position="999"/>
    </location>
</feature>
<feature type="transmembrane region" description="Helical" evidence="8">
    <location>
        <begin position="316"/>
        <end position="333"/>
    </location>
</feature>
<feature type="transmembrane region" description="Helical" evidence="8">
    <location>
        <begin position="481"/>
        <end position="502"/>
    </location>
</feature>
<evidence type="ECO:0000259" key="9">
    <source>
        <dbReference type="Pfam" id="PF00361"/>
    </source>
</evidence>
<feature type="transmembrane region" description="Helical" evidence="8">
    <location>
        <begin position="144"/>
        <end position="169"/>
    </location>
</feature>
<feature type="transmembrane region" description="Helical" evidence="8">
    <location>
        <begin position="952"/>
        <end position="971"/>
    </location>
</feature>
<dbReference type="InterPro" id="IPR001516">
    <property type="entry name" value="Proton_antipo_N"/>
</dbReference>
<feature type="domain" description="NADH:quinone oxidoreductase/Mrp antiporter transmembrane" evidence="9">
    <location>
        <begin position="333"/>
        <end position="630"/>
    </location>
</feature>
<feature type="transmembrane region" description="Helical" evidence="8">
    <location>
        <begin position="658"/>
        <end position="677"/>
    </location>
</feature>
<proteinExistence type="predicted"/>
<feature type="transmembrane region" description="Helical" evidence="8">
    <location>
        <begin position="1109"/>
        <end position="1129"/>
    </location>
</feature>
<gene>
    <name evidence="11" type="ORF">QO018_005203</name>
</gene>
<feature type="transmembrane region" description="Helical" evidence="8">
    <location>
        <begin position="894"/>
        <end position="915"/>
    </location>
</feature>
<feature type="transmembrane region" description="Helical" evidence="8">
    <location>
        <begin position="38"/>
        <end position="59"/>
    </location>
</feature>
<feature type="domain" description="NADH:quinone oxidoreductase/Mrp antiporter transmembrane" evidence="9">
    <location>
        <begin position="814"/>
        <end position="1121"/>
    </location>
</feature>
<dbReference type="Pfam" id="PF00662">
    <property type="entry name" value="Proton_antipo_N"/>
    <property type="match status" value="2"/>
</dbReference>
<dbReference type="PANTHER" id="PTHR42682:SF4">
    <property type="entry name" value="NADH-UBIQUINONE_PLASTOQUINONE"/>
    <property type="match status" value="1"/>
</dbReference>
<feature type="transmembrane region" description="Helical" evidence="8">
    <location>
        <begin position="710"/>
        <end position="729"/>
    </location>
</feature>
<feature type="domain" description="NADH:quinone oxidoreductase/Mrp antiporter transmembrane" evidence="9">
    <location>
        <begin position="10"/>
        <end position="155"/>
    </location>
</feature>
<feature type="transmembrane region" description="Helical" evidence="8">
    <location>
        <begin position="1071"/>
        <end position="1089"/>
    </location>
</feature>
<dbReference type="InterPro" id="IPR001750">
    <property type="entry name" value="ND/Mrp_TM"/>
</dbReference>
<dbReference type="PRINTS" id="PR01434">
    <property type="entry name" value="NADHDHGNASE5"/>
</dbReference>
<keyword evidence="4 8" id="KW-1133">Transmembrane helix</keyword>
<keyword evidence="3 7" id="KW-0812">Transmembrane</keyword>
<feature type="transmembrane region" description="Helical" evidence="8">
    <location>
        <begin position="575"/>
        <end position="597"/>
    </location>
</feature>
<dbReference type="Proteomes" id="UP001244552">
    <property type="component" value="Unassembled WGS sequence"/>
</dbReference>
<keyword evidence="2" id="KW-1003">Cell membrane</keyword>
<feature type="transmembrane region" description="Helical" evidence="8">
    <location>
        <begin position="844"/>
        <end position="874"/>
    </location>
</feature>
<feature type="transmembrane region" description="Helical" evidence="8">
    <location>
        <begin position="736"/>
        <end position="754"/>
    </location>
</feature>
<feature type="domain" description="NADH-Ubiquinone oxidoreductase (complex I) chain 5 N-terminal" evidence="10">
    <location>
        <begin position="756"/>
        <end position="793"/>
    </location>
</feature>
<accession>A0ABU0MS39</accession>
<dbReference type="InterPro" id="IPR052175">
    <property type="entry name" value="ComplexI-like_HydComp"/>
</dbReference>
<feature type="transmembrane region" description="Helical" evidence="8">
    <location>
        <begin position="814"/>
        <end position="832"/>
    </location>
</feature>
<feature type="transmembrane region" description="Helical" evidence="8">
    <location>
        <begin position="1199"/>
        <end position="1219"/>
    </location>
</feature>
<feature type="transmembrane region" description="Helical" evidence="8">
    <location>
        <begin position="367"/>
        <end position="389"/>
    </location>
</feature>
<feature type="transmembrane region" description="Helical" evidence="8">
    <location>
        <begin position="760"/>
        <end position="780"/>
    </location>
</feature>
<evidence type="ECO:0000313" key="11">
    <source>
        <dbReference type="EMBL" id="MDQ0536307.1"/>
    </source>
</evidence>
<feature type="transmembrane region" description="Helical" evidence="8">
    <location>
        <begin position="190"/>
        <end position="209"/>
    </location>
</feature>
<feature type="transmembrane region" description="Helical" evidence="8">
    <location>
        <begin position="262"/>
        <end position="279"/>
    </location>
</feature>
<feature type="transmembrane region" description="Helical" evidence="8">
    <location>
        <begin position="409"/>
        <end position="432"/>
    </location>
</feature>
<sequence>MVYQSAMDATLLAWLGAALLLGGEVLALAHYRNLPRALALSAIAETGYVLLGLGVGGAAGDTGAIMHFGFQAVMRGLVVVAAWSLIRRSGATTLDGLAGSGTRFPLAALLFGFGLFSVMGLSPFKGSFSKFLILYAAIERGEWLLAAAGTLASMIAAAYYVLIIHGVCLAKPSADAAPTAADPAAERGTAWTVPVMAGLAALTVVMSLWPDPFLHLAERLAGAGGDAIPEFEGPWSALVLLPYLGGFALYGVGRFSARARDGLAVLLALATAVAAWSAADIDPLSRLFTLLFAGIGLAVTVYSTAYMKRDGNAGRYWLLLFLMIGSLLGVATAHELGNFYVFWELMTWTSYLLVIHEQTGKALRAGFIYFLICASGAYVMHFGILLLHAELGTFAMAEIAARIGELPPAVGALTAFAFLAAFVAKAGLVPLHSWLPEAHPVAPSSISAPMSGILTKAGLFGIAKILLLVFGAGALERFGAVSLDIGTVVVVLGCLTLVYGEAMAVRERTVKRMLAYSTLAQVGEIAAILGLGTHLALTGALMHIANHAVMKSLLFLAVGALLMRGHGKTLDDLRGLGRAMPVTAGCLAVGVLAIMGLPPFSGFVSKFLMIYAAVAAGHTEVAALILLGSVVGAFYYLRLVRILFFEPYDGPALAEAPLTMLAAVAALAALVIQGGLFPDGVLALVRPAADLLAARGGIALAAVPDLAMHWPLGSAVAALGALAVFAAGLRSAKLSGMLAVAVMLATLGAVLLEAGRFDGLSFWFAALTAGVAALNLVYAIGYMAHGHAQGRFYAAFTLMVAGLIGLAGNDTGFGFFAFWELMSSWTLYAVIAHEETQDALKEGFKYFIFNFVGASLMFLGIVVLAVASGSFAFADLAKAAADAAAGHMAAGPLAAGPLAAGLVLVLAGLLMKAAMLPLRIDYQMHPATAPTPVSGYISAVLLKSGPYGVLKLVTAVGGAAAAGRLGAAAGLPALGDALALIAAVTILYAGAMAMIQTGIKRLLIYSTVSQLGYILLGLSLGTSLGVAGGLMHLVNHMLLKDILFLAAGCILAQSHVHSLDELGGLGRRMPVTFGLFLFAGLSLSGIPPLNGFASKWLVYQAAFAAGHPLFGLAALMSSLFTLAAVLKFAHAAFMGAESPKAAKIHEAPAVMLVPMGVLAGASVLVGLFPGLLLVPIAAVQAGLGLEPVAASWTGGLPGGWHPGVIALLAVPLALLSWWYGRPGRHAAVRSHVHACGVSDIPPALSHVTASNLYETPERLIRRVLHAKPQA</sequence>
<keyword evidence="12" id="KW-1185">Reference proteome</keyword>
<dbReference type="EMBL" id="JAUSVU010000025">
    <property type="protein sequence ID" value="MDQ0536307.1"/>
    <property type="molecule type" value="Genomic_DNA"/>
</dbReference>
<reference evidence="11 12" key="1">
    <citation type="submission" date="2023-07" db="EMBL/GenBank/DDBJ databases">
        <title>Genomic Encyclopedia of Type Strains, Phase IV (KMG-IV): sequencing the most valuable type-strain genomes for metagenomic binning, comparative biology and taxonomic classification.</title>
        <authorList>
            <person name="Goeker M."/>
        </authorList>
    </citation>
    <scope>NUCLEOTIDE SEQUENCE [LARGE SCALE GENOMIC DNA]</scope>
    <source>
        <strain evidence="11 12">DSM 19922</strain>
    </source>
</reference>
<feature type="transmembrane region" description="Helical" evidence="8">
    <location>
        <begin position="285"/>
        <end position="304"/>
    </location>
</feature>
<feature type="transmembrane region" description="Helical" evidence="8">
    <location>
        <begin position="1042"/>
        <end position="1059"/>
    </location>
</feature>
<feature type="transmembrane region" description="Helical" evidence="8">
    <location>
        <begin position="1150"/>
        <end position="1179"/>
    </location>
</feature>
<feature type="transmembrane region" description="Helical" evidence="8">
    <location>
        <begin position="65"/>
        <end position="86"/>
    </location>
</feature>
<keyword evidence="6 8" id="KW-0472">Membrane</keyword>
<evidence type="ECO:0000256" key="5">
    <source>
        <dbReference type="ARBA" id="ARBA00023002"/>
    </source>
</evidence>
<evidence type="ECO:0000256" key="4">
    <source>
        <dbReference type="ARBA" id="ARBA00022989"/>
    </source>
</evidence>
<feature type="transmembrane region" description="Helical" evidence="8">
    <location>
        <begin position="106"/>
        <end position="124"/>
    </location>
</feature>
<dbReference type="RefSeq" id="WP_246513592.1">
    <property type="nucleotide sequence ID" value="NZ_JAGINO010000026.1"/>
</dbReference>
<evidence type="ECO:0000256" key="2">
    <source>
        <dbReference type="ARBA" id="ARBA00022475"/>
    </source>
</evidence>
<feature type="transmembrane region" description="Helical" evidence="8">
    <location>
        <begin position="609"/>
        <end position="637"/>
    </location>
</feature>
<evidence type="ECO:0000313" key="12">
    <source>
        <dbReference type="Proteomes" id="UP001244552"/>
    </source>
</evidence>
<feature type="transmembrane region" description="Helical" evidence="8">
    <location>
        <begin position="792"/>
        <end position="808"/>
    </location>
</feature>
<comment type="subcellular location">
    <subcellularLocation>
        <location evidence="1">Cell membrane</location>
        <topology evidence="1">Multi-pass membrane protein</topology>
    </subcellularLocation>
    <subcellularLocation>
        <location evidence="7">Membrane</location>
        <topology evidence="7">Multi-pass membrane protein</topology>
    </subcellularLocation>
</comment>
<dbReference type="PANTHER" id="PTHR42682">
    <property type="entry name" value="HYDROGENASE-4 COMPONENT F"/>
    <property type="match status" value="1"/>
</dbReference>
<evidence type="ECO:0000256" key="3">
    <source>
        <dbReference type="ARBA" id="ARBA00022692"/>
    </source>
</evidence>
<protein>
    <submittedName>
        <fullName evidence="11">Formate hydrogenlyase subunit 3/multisubunit Na+/H+ antiporter MnhD subunit</fullName>
    </submittedName>
</protein>
<comment type="caution">
    <text evidence="11">The sequence shown here is derived from an EMBL/GenBank/DDBJ whole genome shotgun (WGS) entry which is preliminary data.</text>
</comment>
<feature type="transmembrane region" description="Helical" evidence="8">
    <location>
        <begin position="514"/>
        <end position="537"/>
    </location>
</feature>
<feature type="transmembrane region" description="Helical" evidence="8">
    <location>
        <begin position="1011"/>
        <end position="1030"/>
    </location>
</feature>
<evidence type="ECO:0000256" key="6">
    <source>
        <dbReference type="ARBA" id="ARBA00023136"/>
    </source>
</evidence>
<feature type="transmembrane region" description="Helical" evidence="8">
    <location>
        <begin position="12"/>
        <end position="31"/>
    </location>
</feature>